<sequence length="169" mass="18716">MKYLFVLIGLFSTLAWSVEGEFCNADTDSKSLITDWKLGDGKTKVLATISSTEFITDHGRIVYTGDLSGDSNDDFIYEASTGAGSSGDRVFSFLLQCHGYLKLVGSDYFAKVEVLDSDKSSGAKFKNIKIYSYKRNPDGSIQQKGGEELMTPHVWRFNPETKKYEGGSE</sequence>
<feature type="chain" id="PRO_5009264650" evidence="1">
    <location>
        <begin position="18"/>
        <end position="169"/>
    </location>
</feature>
<name>A0A1H1WP18_9PSED</name>
<organism evidence="2 3">
    <name type="scientific">Pseudomonas prosekii</name>
    <dbReference type="NCBI Taxonomy" id="1148509"/>
    <lineage>
        <taxon>Bacteria</taxon>
        <taxon>Pseudomonadati</taxon>
        <taxon>Pseudomonadota</taxon>
        <taxon>Gammaproteobacteria</taxon>
        <taxon>Pseudomonadales</taxon>
        <taxon>Pseudomonadaceae</taxon>
        <taxon>Pseudomonas</taxon>
    </lineage>
</organism>
<keyword evidence="1" id="KW-0732">Signal</keyword>
<proteinExistence type="predicted"/>
<evidence type="ECO:0000313" key="3">
    <source>
        <dbReference type="Proteomes" id="UP000198481"/>
    </source>
</evidence>
<dbReference type="Proteomes" id="UP000198481">
    <property type="component" value="Chromosome I"/>
</dbReference>
<dbReference type="RefSeq" id="WP_157720162.1">
    <property type="nucleotide sequence ID" value="NZ_LT629762.1"/>
</dbReference>
<evidence type="ECO:0000256" key="1">
    <source>
        <dbReference type="SAM" id="SignalP"/>
    </source>
</evidence>
<evidence type="ECO:0000313" key="2">
    <source>
        <dbReference type="EMBL" id="SDS97889.1"/>
    </source>
</evidence>
<gene>
    <name evidence="2" type="ORF">SAMN05216222_2778</name>
</gene>
<protein>
    <submittedName>
        <fullName evidence="2">Uncharacterized protein</fullName>
    </submittedName>
</protein>
<dbReference type="STRING" id="1148509.SAMN05216222_2778"/>
<accession>A0A1H1WP18</accession>
<reference evidence="2 3" key="1">
    <citation type="submission" date="2016-10" db="EMBL/GenBank/DDBJ databases">
        <authorList>
            <person name="de Groot N.N."/>
        </authorList>
    </citation>
    <scope>NUCLEOTIDE SEQUENCE [LARGE SCALE GENOMIC DNA]</scope>
    <source>
        <strain evidence="2 3">LMG 26867</strain>
    </source>
</reference>
<dbReference type="AlphaFoldDB" id="A0A1H1WP18"/>
<dbReference type="EMBL" id="LT629762">
    <property type="protein sequence ID" value="SDS97889.1"/>
    <property type="molecule type" value="Genomic_DNA"/>
</dbReference>
<feature type="signal peptide" evidence="1">
    <location>
        <begin position="1"/>
        <end position="17"/>
    </location>
</feature>